<dbReference type="AlphaFoldDB" id="A0A0A8YGB1"/>
<reference evidence="2" key="2">
    <citation type="journal article" date="2015" name="Data Brief">
        <title>Shoot transcriptome of the giant reed, Arundo donax.</title>
        <authorList>
            <person name="Barrero R.A."/>
            <person name="Guerrero F.D."/>
            <person name="Moolhuijzen P."/>
            <person name="Goolsby J.A."/>
            <person name="Tidwell J."/>
            <person name="Bellgard S.E."/>
            <person name="Bellgard M.I."/>
        </authorList>
    </citation>
    <scope>NUCLEOTIDE SEQUENCE</scope>
    <source>
        <tissue evidence="2">Shoot tissue taken approximately 20 cm above the soil surface</tissue>
    </source>
</reference>
<organism evidence="2">
    <name type="scientific">Arundo donax</name>
    <name type="common">Giant reed</name>
    <name type="synonym">Donax arundinaceus</name>
    <dbReference type="NCBI Taxonomy" id="35708"/>
    <lineage>
        <taxon>Eukaryota</taxon>
        <taxon>Viridiplantae</taxon>
        <taxon>Streptophyta</taxon>
        <taxon>Embryophyta</taxon>
        <taxon>Tracheophyta</taxon>
        <taxon>Spermatophyta</taxon>
        <taxon>Magnoliopsida</taxon>
        <taxon>Liliopsida</taxon>
        <taxon>Poales</taxon>
        <taxon>Poaceae</taxon>
        <taxon>PACMAD clade</taxon>
        <taxon>Arundinoideae</taxon>
        <taxon>Arundineae</taxon>
        <taxon>Arundo</taxon>
    </lineage>
</organism>
<feature type="compositionally biased region" description="Basic and acidic residues" evidence="1">
    <location>
        <begin position="31"/>
        <end position="57"/>
    </location>
</feature>
<dbReference type="EMBL" id="GBRH01273575">
    <property type="protein sequence ID" value="JAD24320.1"/>
    <property type="molecule type" value="Transcribed_RNA"/>
</dbReference>
<evidence type="ECO:0000256" key="1">
    <source>
        <dbReference type="SAM" id="MobiDB-lite"/>
    </source>
</evidence>
<evidence type="ECO:0000313" key="2">
    <source>
        <dbReference type="EMBL" id="JAD24320.1"/>
    </source>
</evidence>
<proteinExistence type="predicted"/>
<reference evidence="2" key="1">
    <citation type="submission" date="2014-09" db="EMBL/GenBank/DDBJ databases">
        <authorList>
            <person name="Magalhaes I.L.F."/>
            <person name="Oliveira U."/>
            <person name="Santos F.R."/>
            <person name="Vidigal T.H.D.A."/>
            <person name="Brescovit A.D."/>
            <person name="Santos A.J."/>
        </authorList>
    </citation>
    <scope>NUCLEOTIDE SEQUENCE</scope>
    <source>
        <tissue evidence="2">Shoot tissue taken approximately 20 cm above the soil surface</tissue>
    </source>
</reference>
<feature type="region of interest" description="Disordered" evidence="1">
    <location>
        <begin position="1"/>
        <end position="57"/>
    </location>
</feature>
<name>A0A0A8YGB1_ARUDO</name>
<feature type="compositionally biased region" description="Basic and acidic residues" evidence="1">
    <location>
        <begin position="1"/>
        <end position="13"/>
    </location>
</feature>
<sequence length="77" mass="8921">MPHRNYDHGDQYKNTESCPARDGSQLGSDSRPLKENEEFAKEEAMEKDFTNGCSRDDIPKRRKLTHAARRLFSDGDY</sequence>
<protein>
    <submittedName>
        <fullName evidence="2">Uncharacterized protein</fullName>
    </submittedName>
</protein>
<accession>A0A0A8YGB1</accession>